<sequence>MPPRQAELLRALGVEKPSCSRLATSLFPSSSPSTSPARPLRSLSGSTAASCKLNTEAEGASGIGLSMPSALSSGLAGDDPLRAEFDGDDFSIPLASLPSAHQASTAASAANGNGGNGALRASPARTLPSTCALHGGEALVLVPFPAKHLARAGIGGIFHNTPLHAGMLFMTNLRLIWEVSQTCDEIASPICVPIYSIDRMRKQKLIGGASTADSELLLDVYQKYGARASLSLRVSDERASSLVSAVRTFLDAPTQPEQLRANVLKSYAVAHGTALAALGKQASPPPAVFDPEREFQRQGLYNPLSHWRVTRLNDKYELCGTYPRLLVVPRSISDDDVARAAAFRSGRRVPVLCWKDAFGVACICRSSQPMVGFKSRCAQDEKLLQAIGDTNPLEAQLAIIDCRPRVNAELNRAKGKGYEQAAEYVNTRLSFMNIENIHVMRASLRAFLQLLGARSADVKDMSSFYTELDKCGWLEHVRVVLSTAEHVTRLIVEKRTSVLVHCSDGWDRTPQVTALAQLLLDSSFRTRQGFQLLLHKEWLAFGHQFALRCGTIAPLDRSKHGAPSDHDQSPVFLQFVDCVWQLTEQFPREFEFNATYLATLLHLVLSCEHGTFLCNSESQRDRFGLNHRSTSVWDALLAPRCLNYNYVDNPQVLSPDLSASAIKPWYGYYCRGAAAIKPEPLSLAEAKCAELASELEQLRAQMKGPALADALAAPAPTGALAALAPAAAGAMVVTSTSAPPEIGAAAASALGSITDSMVHTTAAAPAIPQPAAVAPAPPADEAAGVDLLAALSESSSRATPSDEEDAAAATILLSAAPRAVPTALTPAVPVEAEESVEEMISFTSGADAPVTAEEAIV</sequence>
<dbReference type="Pfam" id="PF06602">
    <property type="entry name" value="Myotub-related"/>
    <property type="match status" value="1"/>
</dbReference>
<reference evidence="5" key="1">
    <citation type="submission" date="2021-01" db="EMBL/GenBank/DDBJ databases">
        <authorList>
            <person name="Corre E."/>
            <person name="Pelletier E."/>
            <person name="Niang G."/>
            <person name="Scheremetjew M."/>
            <person name="Finn R."/>
            <person name="Kale V."/>
            <person name="Holt S."/>
            <person name="Cochrane G."/>
            <person name="Meng A."/>
            <person name="Brown T."/>
            <person name="Cohen L."/>
        </authorList>
    </citation>
    <scope>NUCLEOTIDE SEQUENCE</scope>
    <source>
        <strain evidence="5">RCC1130</strain>
    </source>
</reference>
<feature type="binding site" evidence="2">
    <location>
        <begin position="436"/>
        <end position="437"/>
    </location>
    <ligand>
        <name>substrate</name>
    </ligand>
</feature>
<dbReference type="InterPro" id="IPR003595">
    <property type="entry name" value="Tyr_Pase_cat"/>
</dbReference>
<evidence type="ECO:0000256" key="3">
    <source>
        <dbReference type="SAM" id="MobiDB-lite"/>
    </source>
</evidence>
<protein>
    <recommendedName>
        <fullName evidence="4">Myotubularin phosphatase domain-containing protein</fullName>
    </recommendedName>
</protein>
<dbReference type="SUPFAM" id="SSF52799">
    <property type="entry name" value="(Phosphotyrosine protein) phosphatases II"/>
    <property type="match status" value="1"/>
</dbReference>
<gene>
    <name evidence="5" type="ORF">CLEP1334_LOCUS23404</name>
</gene>
<feature type="binding site" evidence="2">
    <location>
        <begin position="411"/>
        <end position="414"/>
    </location>
    <ligand>
        <name>substrate</name>
    </ligand>
</feature>
<name>A0A7S0P3X3_9EUKA</name>
<accession>A0A7S0P3X3</accession>
<dbReference type="AlphaFoldDB" id="A0A7S0P3X3"/>
<dbReference type="EMBL" id="HBER01046675">
    <property type="protein sequence ID" value="CAD8548114.1"/>
    <property type="molecule type" value="Transcribed_RNA"/>
</dbReference>
<dbReference type="InterPro" id="IPR030564">
    <property type="entry name" value="Myotubularin"/>
</dbReference>
<feature type="domain" description="Myotubularin phosphatase" evidence="4">
    <location>
        <begin position="285"/>
        <end position="669"/>
    </location>
</feature>
<evidence type="ECO:0000259" key="4">
    <source>
        <dbReference type="PROSITE" id="PS51339"/>
    </source>
</evidence>
<proteinExistence type="predicted"/>
<evidence type="ECO:0000256" key="2">
    <source>
        <dbReference type="PIRSR" id="PIRSR630564-2"/>
    </source>
</evidence>
<dbReference type="SMART" id="SM00404">
    <property type="entry name" value="PTPc_motif"/>
    <property type="match status" value="1"/>
</dbReference>
<dbReference type="PROSITE" id="PS51339">
    <property type="entry name" value="PPASE_MYOTUBULARIN"/>
    <property type="match status" value="1"/>
</dbReference>
<dbReference type="PANTHER" id="PTHR10807">
    <property type="entry name" value="MYOTUBULARIN-RELATED"/>
    <property type="match status" value="1"/>
</dbReference>
<dbReference type="InterPro" id="IPR016130">
    <property type="entry name" value="Tyr_Pase_AS"/>
</dbReference>
<evidence type="ECO:0000256" key="1">
    <source>
        <dbReference type="PIRSR" id="PIRSR630564-1"/>
    </source>
</evidence>
<dbReference type="GO" id="GO:0005737">
    <property type="term" value="C:cytoplasm"/>
    <property type="evidence" value="ECO:0007669"/>
    <property type="project" value="TreeGrafter"/>
</dbReference>
<dbReference type="InterPro" id="IPR029021">
    <property type="entry name" value="Prot-tyrosine_phosphatase-like"/>
</dbReference>
<organism evidence="5">
    <name type="scientific">Calcidiscus leptoporus</name>
    <dbReference type="NCBI Taxonomy" id="127549"/>
    <lineage>
        <taxon>Eukaryota</taxon>
        <taxon>Haptista</taxon>
        <taxon>Haptophyta</taxon>
        <taxon>Prymnesiophyceae</taxon>
        <taxon>Coccolithales</taxon>
        <taxon>Calcidiscaceae</taxon>
        <taxon>Calcidiscus</taxon>
    </lineage>
</organism>
<feature type="region of interest" description="Disordered" evidence="3">
    <location>
        <begin position="23"/>
        <end position="43"/>
    </location>
</feature>
<dbReference type="PROSITE" id="PS00383">
    <property type="entry name" value="TYR_PHOSPHATASE_1"/>
    <property type="match status" value="1"/>
</dbReference>
<dbReference type="PANTHER" id="PTHR10807:SF128">
    <property type="entry name" value="PHOSPHATIDYLINOSITOL-3,5-BISPHOSPHATE 3-PHOSPHATASE"/>
    <property type="match status" value="1"/>
</dbReference>
<feature type="active site" description="Phosphocysteine intermediate" evidence="1">
    <location>
        <position position="502"/>
    </location>
</feature>
<dbReference type="InterPro" id="IPR010569">
    <property type="entry name" value="Myotubularin-like_Pase_dom"/>
</dbReference>
<evidence type="ECO:0000313" key="5">
    <source>
        <dbReference type="EMBL" id="CAD8548114.1"/>
    </source>
</evidence>
<feature type="binding site" evidence="2">
    <location>
        <begin position="502"/>
        <end position="508"/>
    </location>
    <ligand>
        <name>substrate</name>
    </ligand>
</feature>